<dbReference type="SUPFAM" id="SSF57625">
    <property type="entry name" value="Invertebrate chitin-binding proteins"/>
    <property type="match status" value="2"/>
</dbReference>
<dbReference type="InterPro" id="IPR036508">
    <property type="entry name" value="Chitin-bd_dom_sf"/>
</dbReference>
<evidence type="ECO:0000313" key="8">
    <source>
        <dbReference type="Proteomes" id="UP000005408"/>
    </source>
</evidence>
<dbReference type="SMR" id="A0A8W8M459"/>
<dbReference type="Gene3D" id="3.10.50.10">
    <property type="match status" value="1"/>
</dbReference>
<feature type="domain" description="GH18" evidence="6">
    <location>
        <begin position="662"/>
        <end position="1023"/>
    </location>
</feature>
<feature type="region of interest" description="Disordered" evidence="3">
    <location>
        <begin position="336"/>
        <end position="368"/>
    </location>
</feature>
<organism evidence="7 8">
    <name type="scientific">Magallana gigas</name>
    <name type="common">Pacific oyster</name>
    <name type="synonym">Crassostrea gigas</name>
    <dbReference type="NCBI Taxonomy" id="29159"/>
    <lineage>
        <taxon>Eukaryota</taxon>
        <taxon>Metazoa</taxon>
        <taxon>Spiralia</taxon>
        <taxon>Lophotrochozoa</taxon>
        <taxon>Mollusca</taxon>
        <taxon>Bivalvia</taxon>
        <taxon>Autobranchia</taxon>
        <taxon>Pteriomorphia</taxon>
        <taxon>Ostreida</taxon>
        <taxon>Ostreoidea</taxon>
        <taxon>Ostreidae</taxon>
        <taxon>Magallana</taxon>
    </lineage>
</organism>
<evidence type="ECO:0000259" key="6">
    <source>
        <dbReference type="PROSITE" id="PS51910"/>
    </source>
</evidence>
<evidence type="ECO:0000256" key="1">
    <source>
        <dbReference type="ARBA" id="ARBA00009121"/>
    </source>
</evidence>
<dbReference type="SUPFAM" id="SSF54556">
    <property type="entry name" value="Chitinase insertion domain"/>
    <property type="match status" value="1"/>
</dbReference>
<evidence type="ECO:0008006" key="9">
    <source>
        <dbReference type="Google" id="ProtNLM"/>
    </source>
</evidence>
<dbReference type="PANTHER" id="PTHR11177">
    <property type="entry name" value="CHITINASE"/>
    <property type="match status" value="1"/>
</dbReference>
<dbReference type="GO" id="GO:0004568">
    <property type="term" value="F:chitinase activity"/>
    <property type="evidence" value="ECO:0007669"/>
    <property type="project" value="TreeGrafter"/>
</dbReference>
<accession>A0A8W8M459</accession>
<dbReference type="InterPro" id="IPR017853">
    <property type="entry name" value="GH"/>
</dbReference>
<dbReference type="SMART" id="SM00636">
    <property type="entry name" value="Glyco_18"/>
    <property type="match status" value="1"/>
</dbReference>
<dbReference type="GO" id="GO:0005975">
    <property type="term" value="P:carbohydrate metabolic process"/>
    <property type="evidence" value="ECO:0007669"/>
    <property type="project" value="InterPro"/>
</dbReference>
<dbReference type="SUPFAM" id="SSF51445">
    <property type="entry name" value="(Trans)glycosidases"/>
    <property type="match status" value="1"/>
</dbReference>
<dbReference type="Gene3D" id="3.20.20.80">
    <property type="entry name" value="Glycosidases"/>
    <property type="match status" value="2"/>
</dbReference>
<evidence type="ECO:0000256" key="2">
    <source>
        <dbReference type="ARBA" id="ARBA00022669"/>
    </source>
</evidence>
<dbReference type="InterPro" id="IPR029070">
    <property type="entry name" value="Chitinase_insertion_sf"/>
</dbReference>
<feature type="compositionally biased region" description="Polar residues" evidence="3">
    <location>
        <begin position="243"/>
        <end position="258"/>
    </location>
</feature>
<name>A0A8W8M459_MAGGI</name>
<dbReference type="SMART" id="SM00494">
    <property type="entry name" value="ChtBD2"/>
    <property type="match status" value="2"/>
</dbReference>
<dbReference type="Pfam" id="PF01607">
    <property type="entry name" value="CBM_14"/>
    <property type="match status" value="2"/>
</dbReference>
<reference evidence="7" key="1">
    <citation type="submission" date="2022-08" db="UniProtKB">
        <authorList>
            <consortium name="EnsemblMetazoa"/>
        </authorList>
    </citation>
    <scope>IDENTIFICATION</scope>
    <source>
        <strain evidence="7">05x7-T-G4-1.051#20</strain>
    </source>
</reference>
<dbReference type="PROSITE" id="PS50940">
    <property type="entry name" value="CHIT_BIND_II"/>
    <property type="match status" value="2"/>
</dbReference>
<evidence type="ECO:0000256" key="4">
    <source>
        <dbReference type="SAM" id="SignalP"/>
    </source>
</evidence>
<keyword evidence="8" id="KW-1185">Reference proteome</keyword>
<comment type="similarity">
    <text evidence="1">Belongs to the glycosyl hydrolase 18 family. Chitinase class II subfamily.</text>
</comment>
<feature type="domain" description="Chitin-binding type-2" evidence="5">
    <location>
        <begin position="147"/>
        <end position="204"/>
    </location>
</feature>
<dbReference type="PROSITE" id="PS51910">
    <property type="entry name" value="GH18_2"/>
    <property type="match status" value="1"/>
</dbReference>
<feature type="domain" description="Chitin-binding type-2" evidence="5">
    <location>
        <begin position="25"/>
        <end position="81"/>
    </location>
</feature>
<dbReference type="InterPro" id="IPR050314">
    <property type="entry name" value="Glycosyl_Hydrlase_18"/>
</dbReference>
<dbReference type="Gene3D" id="2.170.140.10">
    <property type="entry name" value="Chitin binding domain"/>
    <property type="match status" value="1"/>
</dbReference>
<dbReference type="PANTHER" id="PTHR11177:SF317">
    <property type="entry name" value="CHITINASE 12-RELATED"/>
    <property type="match status" value="1"/>
</dbReference>
<evidence type="ECO:0000313" key="7">
    <source>
        <dbReference type="EnsemblMetazoa" id="G3109.6:cds"/>
    </source>
</evidence>
<feature type="compositionally biased region" description="Low complexity" evidence="3">
    <location>
        <begin position="338"/>
        <end position="355"/>
    </location>
</feature>
<feature type="signal peptide" evidence="4">
    <location>
        <begin position="1"/>
        <end position="16"/>
    </location>
</feature>
<dbReference type="GO" id="GO:0006032">
    <property type="term" value="P:chitin catabolic process"/>
    <property type="evidence" value="ECO:0007669"/>
    <property type="project" value="TreeGrafter"/>
</dbReference>
<dbReference type="Proteomes" id="UP000005408">
    <property type="component" value="Unassembled WGS sequence"/>
</dbReference>
<keyword evidence="2" id="KW-0147">Chitin-binding</keyword>
<proteinExistence type="inferred from homology"/>
<protein>
    <recommendedName>
        <fullName evidence="9">Chitinase 3</fullName>
    </recommendedName>
</protein>
<dbReference type="InterPro" id="IPR001223">
    <property type="entry name" value="Glyco_hydro18_cat"/>
</dbReference>
<keyword evidence="4" id="KW-0732">Signal</keyword>
<dbReference type="GO" id="GO:0005576">
    <property type="term" value="C:extracellular region"/>
    <property type="evidence" value="ECO:0007669"/>
    <property type="project" value="InterPro"/>
</dbReference>
<evidence type="ECO:0000259" key="5">
    <source>
        <dbReference type="PROSITE" id="PS50940"/>
    </source>
</evidence>
<feature type="chain" id="PRO_5036469047" description="Chitinase 3" evidence="4">
    <location>
        <begin position="17"/>
        <end position="1109"/>
    </location>
</feature>
<dbReference type="AlphaFoldDB" id="A0A8W8M459"/>
<feature type="region of interest" description="Disordered" evidence="3">
    <location>
        <begin position="223"/>
        <end position="275"/>
    </location>
</feature>
<evidence type="ECO:0000256" key="3">
    <source>
        <dbReference type="SAM" id="MobiDB-lite"/>
    </source>
</evidence>
<sequence length="1109" mass="124793">MAFFLLLASLNSVVTAEHLLDFASLKLCGDNRGLFPDPSDCGYFFDCTTYYAVRLRCAPGTFFNGDTRECDFPENVPRCEKQLYGESKNNYNLDGVIDPNEIIIVNSGKEEGTLKSDIPNETKSTQKETQTNAEGIVITNRAKGVHDPFCYGKTIGNYPDPEFCEYFFQCSVTLSRRQKCAPGTVFNPNSKMCDFPSQVAGCANKSKKNLFVSKLKKYGGLRTVILQPPPPPLPSTTPSYSSKEVTTSEDSPMEQFSSTTPKVETETKKPFEQNLSPNKVEPAKIVATDLQKEKKKPEKKDNIFQERTISLFRTGLRNFLLRDVIRNNGGQRAVVKETTTATTTTTTTTTQPTSTRKVRSTESLPTVNPTKLPARIQQTKSKDSQPQPYVLTERKVVVSDYMNMDLSNPKQMGVTVFPMSTSLNLESTNVRDIQTSKPNTVDNALEEAGNIVSKASIENILASAPAPPLDTYSVHVDGNGQARKIPLIETGDINGDFGSDKGILSSVGDTYNGLTKDQSLSASIAAKLKALKYLSSFIKSERLNQIFRDTLRKSQLMSKISKKSRNIFRNSSRTEKTVHYPRLIVVTSMGSGDANRKLLEKFEEDEIMLCTKRWHRAYLLKGALPLGSSPAREEHTLKMNVYTTVSVFVTVISLTFVQGQHFQRFCVYNGFAIARDGEHALQPEDIDPFLCTHIVFSFAEVDETGTRLKDPDHFEANYLYQRIIRLRKLNHRLNMILSVGGWDKGSEGFSKLVSSRENMLKFTKWVIIYLRRFDFDGLDFDWQFPALRDSSLQDKKRFADLCDVIALEFDIEEIPDIKWKLTFTLTFHPLLPVMHFGYDIPRLSSKAHYINLKMYDLYGHWDDPLLARHHSALTGPKGFNNINDLVEMWEEKGVPGHKMVLGMPFFGRSYRLEDPAISMPGAPAIGPGTDNGDGIPLKHLCHLIRSGLNESFIPSQQVPYLVQGDEWIGYDNQRSIMNKATFVFNKPLAGVLLYSLDMDDHKGACGAGKFPMSMSVIHGLQAYMLYMQRKHMAIGEIYRTKINSARVSRRAYFMAGKKDMVAKEDKKIAGLQKEQDIAMGKMTAEVQSAQAMMNKPFELPSPNQRSFNW</sequence>
<dbReference type="Pfam" id="PF00704">
    <property type="entry name" value="Glyco_hydro_18"/>
    <property type="match status" value="1"/>
</dbReference>
<dbReference type="InterPro" id="IPR011583">
    <property type="entry name" value="Chitinase_II/V-like_cat"/>
</dbReference>
<dbReference type="InterPro" id="IPR002557">
    <property type="entry name" value="Chitin-bd_dom"/>
</dbReference>
<dbReference type="EnsemblMetazoa" id="G3109.6">
    <property type="protein sequence ID" value="G3109.6:cds"/>
    <property type="gene ID" value="G3109"/>
</dbReference>
<dbReference type="GO" id="GO:0008061">
    <property type="term" value="F:chitin binding"/>
    <property type="evidence" value="ECO:0007669"/>
    <property type="project" value="UniProtKB-KW"/>
</dbReference>